<dbReference type="Pfam" id="PF08568">
    <property type="entry name" value="Kinetochor_Ybp2"/>
    <property type="match status" value="1"/>
</dbReference>
<proteinExistence type="predicted"/>
<dbReference type="InterPro" id="IPR013877">
    <property type="entry name" value="YAP-bd/ALF4/Glomulin"/>
</dbReference>
<dbReference type="PANTHER" id="PTHR28020">
    <property type="entry name" value="YAP1-BINDING PROTEIN 1-RELATED"/>
    <property type="match status" value="1"/>
</dbReference>
<comment type="caution">
    <text evidence="1">The sequence shown here is derived from an EMBL/GenBank/DDBJ whole genome shotgun (WGS) entry which is preliminary data.</text>
</comment>
<protein>
    <submittedName>
        <fullName evidence="1">YAP1-binding protein 1</fullName>
    </submittedName>
</protein>
<dbReference type="PANTHER" id="PTHR28020:SF1">
    <property type="entry name" value="YAP1-BINDING PROTEIN 1-RELATED"/>
    <property type="match status" value="1"/>
</dbReference>
<dbReference type="EMBL" id="JAVRRA010027634">
    <property type="protein sequence ID" value="KAK5057917.1"/>
    <property type="molecule type" value="Genomic_DNA"/>
</dbReference>
<feature type="non-terminal residue" evidence="1">
    <location>
        <position position="114"/>
    </location>
</feature>
<organism evidence="1 2">
    <name type="scientific">Cryomyces antarcticus</name>
    <dbReference type="NCBI Taxonomy" id="329879"/>
    <lineage>
        <taxon>Eukaryota</taxon>
        <taxon>Fungi</taxon>
        <taxon>Dikarya</taxon>
        <taxon>Ascomycota</taxon>
        <taxon>Pezizomycotina</taxon>
        <taxon>Dothideomycetes</taxon>
        <taxon>Dothideomycetes incertae sedis</taxon>
        <taxon>Cryomyces</taxon>
    </lineage>
</organism>
<dbReference type="InterPro" id="IPR040347">
    <property type="entry name" value="YBP1/2"/>
</dbReference>
<accession>A0ABR0J8A9</accession>
<dbReference type="Proteomes" id="UP001357485">
    <property type="component" value="Unassembled WGS sequence"/>
</dbReference>
<evidence type="ECO:0000313" key="2">
    <source>
        <dbReference type="Proteomes" id="UP001357485"/>
    </source>
</evidence>
<name>A0ABR0J8A9_9PEZI</name>
<reference evidence="1 2" key="1">
    <citation type="submission" date="2023-08" db="EMBL/GenBank/DDBJ databases">
        <title>Black Yeasts Isolated from many extreme environments.</title>
        <authorList>
            <person name="Coleine C."/>
            <person name="Stajich J.E."/>
            <person name="Selbmann L."/>
        </authorList>
    </citation>
    <scope>NUCLEOTIDE SEQUENCE [LARGE SCALE GENOMIC DNA]</scope>
    <source>
        <strain evidence="1 2">CCFEE 536</strain>
    </source>
</reference>
<evidence type="ECO:0000313" key="1">
    <source>
        <dbReference type="EMBL" id="KAK5057917.1"/>
    </source>
</evidence>
<sequence>MADDNPLLKALPPATDYLTYLTIVEYNLTPERLPTLHDVLQDATLTTNIGWDLIHILVPLLPDSEQCLQDIARLGNPREVIIKVTESLRLIDFNNVEEDVDEEDAQATPVHADA</sequence>
<keyword evidence="2" id="KW-1185">Reference proteome</keyword>
<gene>
    <name evidence="1" type="primary">YBP1_3</name>
    <name evidence="1" type="ORF">LTR16_010526</name>
</gene>